<dbReference type="InterPro" id="IPR006674">
    <property type="entry name" value="HD_domain"/>
</dbReference>
<evidence type="ECO:0000313" key="3">
    <source>
        <dbReference type="Proteomes" id="UP001592528"/>
    </source>
</evidence>
<protein>
    <submittedName>
        <fullName evidence="2">Phosphonate degradation HD-domain oxygenase</fullName>
    </submittedName>
</protein>
<gene>
    <name evidence="2" type="ORF">ACEZDJ_09125</name>
</gene>
<comment type="caution">
    <text evidence="2">The sequence shown here is derived from an EMBL/GenBank/DDBJ whole genome shotgun (WGS) entry which is preliminary data.</text>
</comment>
<dbReference type="PANTHER" id="PTHR40202">
    <property type="match status" value="1"/>
</dbReference>
<sequence>MTPAQIPDVLSELSELFEGQGSAEYFGEDVTQAQHMLQTGALAEAAGAEPALVAASLLHDLGHFHGEATGHDLMAGTDNRHSHTGADRLARWFGPDVTEPVRLHVAAKRYLCAVEPDYAATLSPASVHTLAVQGGPMTPAEAAAFAAHRYGADAVRLRRWDDAAKDPEAPTPGFDHFRPLLARLLTAAPSEQPSGTPAAP</sequence>
<dbReference type="InterPro" id="IPR017670">
    <property type="entry name" value="Phosphonate_degrad-assoc"/>
</dbReference>
<dbReference type="Proteomes" id="UP001592528">
    <property type="component" value="Unassembled WGS sequence"/>
</dbReference>
<keyword evidence="3" id="KW-1185">Reference proteome</keyword>
<name>A0ABV6UJ23_9ACTN</name>
<dbReference type="InterPro" id="IPR052567">
    <property type="entry name" value="OP_Dioxygenase"/>
</dbReference>
<dbReference type="Pfam" id="PF01966">
    <property type="entry name" value="HD"/>
    <property type="match status" value="1"/>
</dbReference>
<reference evidence="2 3" key="1">
    <citation type="submission" date="2024-09" db="EMBL/GenBank/DDBJ databases">
        <authorList>
            <person name="Lee S.D."/>
        </authorList>
    </citation>
    <scope>NUCLEOTIDE SEQUENCE [LARGE SCALE GENOMIC DNA]</scope>
    <source>
        <strain evidence="2 3">N1-5</strain>
    </source>
</reference>
<accession>A0ABV6UJ23</accession>
<dbReference type="EMBL" id="JBHEZZ010000004">
    <property type="protein sequence ID" value="MFC1401448.1"/>
    <property type="molecule type" value="Genomic_DNA"/>
</dbReference>
<evidence type="ECO:0000259" key="1">
    <source>
        <dbReference type="Pfam" id="PF01966"/>
    </source>
</evidence>
<dbReference type="NCBIfam" id="TIGR03276">
    <property type="entry name" value="Phn-HD"/>
    <property type="match status" value="1"/>
</dbReference>
<proteinExistence type="predicted"/>
<organism evidence="2 3">
    <name type="scientific">Streptacidiphilus cavernicola</name>
    <dbReference type="NCBI Taxonomy" id="3342716"/>
    <lineage>
        <taxon>Bacteria</taxon>
        <taxon>Bacillati</taxon>
        <taxon>Actinomycetota</taxon>
        <taxon>Actinomycetes</taxon>
        <taxon>Kitasatosporales</taxon>
        <taxon>Streptomycetaceae</taxon>
        <taxon>Streptacidiphilus</taxon>
    </lineage>
</organism>
<evidence type="ECO:0000313" key="2">
    <source>
        <dbReference type="EMBL" id="MFC1401448.1"/>
    </source>
</evidence>
<dbReference type="PANTHER" id="PTHR40202:SF1">
    <property type="entry name" value="HD DOMAIN-CONTAINING PROTEIN"/>
    <property type="match status" value="1"/>
</dbReference>
<dbReference type="Gene3D" id="1.10.3210.10">
    <property type="entry name" value="Hypothetical protein af1432"/>
    <property type="match status" value="1"/>
</dbReference>
<feature type="domain" description="HD" evidence="1">
    <location>
        <begin position="34"/>
        <end position="103"/>
    </location>
</feature>
<dbReference type="RefSeq" id="WP_051726048.1">
    <property type="nucleotide sequence ID" value="NZ_JBHEZZ010000004.1"/>
</dbReference>